<evidence type="ECO:0008006" key="4">
    <source>
        <dbReference type="Google" id="ProtNLM"/>
    </source>
</evidence>
<keyword evidence="3" id="KW-1185">Reference proteome</keyword>
<sequence>MQPPRSRKLWARITAVLAALLVATVAGIAVAYPSIAATTCPGCYGLTELEEGVYTEDGLSAQQKSQVRQTVTQSRELIAAFYGSRASSPTLLICLTEPCYTRIGGGKERGIAVLNRSVMLSPKGINAAIASHEMSHVELHTRLTSGAEIPQWFDEGLAVVVANDPRYLAPESASDRCLSAPTNPLPVTLEQWLSTASKDTNTYAKSACQVTRWLRDNQGRTGLLSLIDRLNAGEPFSSIVHLS</sequence>
<keyword evidence="1" id="KW-0732">Signal</keyword>
<feature type="signal peptide" evidence="1">
    <location>
        <begin position="1"/>
        <end position="31"/>
    </location>
</feature>
<reference evidence="2 3" key="1">
    <citation type="submission" date="2016-10" db="EMBL/GenBank/DDBJ databases">
        <authorList>
            <person name="de Groot N.N."/>
        </authorList>
    </citation>
    <scope>NUCLEOTIDE SEQUENCE [LARGE SCALE GENOMIC DNA]</scope>
    <source>
        <strain evidence="2 3">CGMCC 4.7037</strain>
    </source>
</reference>
<gene>
    <name evidence="2" type="ORF">SAMN05444920_102313</name>
</gene>
<feature type="chain" id="PRO_5039163602" description="Peptidase MA superfamily protein" evidence="1">
    <location>
        <begin position="32"/>
        <end position="243"/>
    </location>
</feature>
<organism evidence="2 3">
    <name type="scientific">Nonomuraea solani</name>
    <dbReference type="NCBI Taxonomy" id="1144553"/>
    <lineage>
        <taxon>Bacteria</taxon>
        <taxon>Bacillati</taxon>
        <taxon>Actinomycetota</taxon>
        <taxon>Actinomycetes</taxon>
        <taxon>Streptosporangiales</taxon>
        <taxon>Streptosporangiaceae</taxon>
        <taxon>Nonomuraea</taxon>
    </lineage>
</organism>
<evidence type="ECO:0000313" key="3">
    <source>
        <dbReference type="Proteomes" id="UP000236732"/>
    </source>
</evidence>
<dbReference type="RefSeq" id="WP_103955013.1">
    <property type="nucleotide sequence ID" value="NZ_FNVT01000002.1"/>
</dbReference>
<dbReference type="AlphaFoldDB" id="A0A1H5YK30"/>
<name>A0A1H5YK30_9ACTN</name>
<protein>
    <recommendedName>
        <fullName evidence="4">Peptidase MA superfamily protein</fullName>
    </recommendedName>
</protein>
<evidence type="ECO:0000313" key="2">
    <source>
        <dbReference type="EMBL" id="SEG24070.1"/>
    </source>
</evidence>
<dbReference type="OrthoDB" id="43895at2"/>
<accession>A0A1H5YK30</accession>
<dbReference type="Proteomes" id="UP000236732">
    <property type="component" value="Unassembled WGS sequence"/>
</dbReference>
<proteinExistence type="predicted"/>
<evidence type="ECO:0000256" key="1">
    <source>
        <dbReference type="SAM" id="SignalP"/>
    </source>
</evidence>
<dbReference type="EMBL" id="FNVT01000002">
    <property type="protein sequence ID" value="SEG24070.1"/>
    <property type="molecule type" value="Genomic_DNA"/>
</dbReference>